<dbReference type="AlphaFoldDB" id="X1Q3M0"/>
<protein>
    <submittedName>
        <fullName evidence="1">Uncharacterized protein</fullName>
    </submittedName>
</protein>
<sequence length="107" mass="11873">MADIEAQLRNHLKNAADWEKMEAPVPGVFVVKVPATKTRPALLFLEVNPLKDDGKPMKRKGLFVGSKEMLIKFGEALNDDKVFQLIGELEKINPEVATSGAVKKLKM</sequence>
<gene>
    <name evidence="1" type="ORF">S12H4_05225</name>
</gene>
<proteinExistence type="predicted"/>
<dbReference type="EMBL" id="BARW01001705">
    <property type="protein sequence ID" value="GAI62823.1"/>
    <property type="molecule type" value="Genomic_DNA"/>
</dbReference>
<accession>X1Q3M0</accession>
<name>X1Q3M0_9ZZZZ</name>
<reference evidence="1" key="1">
    <citation type="journal article" date="2014" name="Front. Microbiol.">
        <title>High frequency of phylogenetically diverse reductive dehalogenase-homologous genes in deep subseafloor sedimentary metagenomes.</title>
        <authorList>
            <person name="Kawai M."/>
            <person name="Futagami T."/>
            <person name="Toyoda A."/>
            <person name="Takaki Y."/>
            <person name="Nishi S."/>
            <person name="Hori S."/>
            <person name="Arai W."/>
            <person name="Tsubouchi T."/>
            <person name="Morono Y."/>
            <person name="Uchiyama I."/>
            <person name="Ito T."/>
            <person name="Fujiyama A."/>
            <person name="Inagaki F."/>
            <person name="Takami H."/>
        </authorList>
    </citation>
    <scope>NUCLEOTIDE SEQUENCE</scope>
    <source>
        <strain evidence="1">Expedition CK06-06</strain>
    </source>
</reference>
<evidence type="ECO:0000313" key="1">
    <source>
        <dbReference type="EMBL" id="GAI62823.1"/>
    </source>
</evidence>
<comment type="caution">
    <text evidence="1">The sequence shown here is derived from an EMBL/GenBank/DDBJ whole genome shotgun (WGS) entry which is preliminary data.</text>
</comment>
<organism evidence="1">
    <name type="scientific">marine sediment metagenome</name>
    <dbReference type="NCBI Taxonomy" id="412755"/>
    <lineage>
        <taxon>unclassified sequences</taxon>
        <taxon>metagenomes</taxon>
        <taxon>ecological metagenomes</taxon>
    </lineage>
</organism>